<dbReference type="OMA" id="FIQISQM"/>
<dbReference type="GO" id="GO:0005667">
    <property type="term" value="C:transcription regulator complex"/>
    <property type="evidence" value="ECO:0007669"/>
    <property type="project" value="TreeGrafter"/>
</dbReference>
<evidence type="ECO:0000313" key="3">
    <source>
        <dbReference type="Proteomes" id="UP000076420"/>
    </source>
</evidence>
<feature type="compositionally biased region" description="Polar residues" evidence="1">
    <location>
        <begin position="260"/>
        <end position="269"/>
    </location>
</feature>
<name>A0A2C9LJT6_BIOGL</name>
<organism evidence="2 3">
    <name type="scientific">Biomphalaria glabrata</name>
    <name type="common">Bloodfluke planorb</name>
    <name type="synonym">Freshwater snail</name>
    <dbReference type="NCBI Taxonomy" id="6526"/>
    <lineage>
        <taxon>Eukaryota</taxon>
        <taxon>Metazoa</taxon>
        <taxon>Spiralia</taxon>
        <taxon>Lophotrochozoa</taxon>
        <taxon>Mollusca</taxon>
        <taxon>Gastropoda</taxon>
        <taxon>Heterobranchia</taxon>
        <taxon>Euthyneura</taxon>
        <taxon>Panpulmonata</taxon>
        <taxon>Hygrophila</taxon>
        <taxon>Lymnaeoidea</taxon>
        <taxon>Planorbidae</taxon>
        <taxon>Biomphalaria</taxon>
    </lineage>
</organism>
<dbReference type="STRING" id="6526.A0A2C9LJT6"/>
<evidence type="ECO:0000256" key="1">
    <source>
        <dbReference type="SAM" id="MobiDB-lite"/>
    </source>
</evidence>
<evidence type="ECO:0000313" key="4">
    <source>
        <dbReference type="Proteomes" id="UP001165740"/>
    </source>
</evidence>
<reference evidence="2" key="1">
    <citation type="submission" date="2020-05" db="UniProtKB">
        <authorList>
            <consortium name="EnsemblMetazoa"/>
        </authorList>
    </citation>
    <scope>IDENTIFICATION</scope>
    <source>
        <strain evidence="2">BB02</strain>
    </source>
</reference>
<dbReference type="PANTHER" id="PTHR22654">
    <property type="entry name" value="G PROTEIN PATHWAY SUPPRESSOR 2"/>
    <property type="match status" value="1"/>
</dbReference>
<dbReference type="GO" id="GO:0006357">
    <property type="term" value="P:regulation of transcription by RNA polymerase II"/>
    <property type="evidence" value="ECO:0007669"/>
    <property type="project" value="TreeGrafter"/>
</dbReference>
<feature type="region of interest" description="Disordered" evidence="1">
    <location>
        <begin position="94"/>
        <end position="120"/>
    </location>
</feature>
<proteinExistence type="predicted"/>
<dbReference type="PANTHER" id="PTHR22654:SF2">
    <property type="entry name" value="G PROTEIN PATHWAY SUPPRESSOR 2"/>
    <property type="match status" value="1"/>
</dbReference>
<dbReference type="VEuPathDB" id="VectorBase:BGLB031816"/>
<reference evidence="5" key="2">
    <citation type="submission" date="2023-09" db="UniProtKB">
        <authorList>
            <consortium name="RefSeq"/>
        </authorList>
    </citation>
    <scope>IDENTIFICATION</scope>
</reference>
<keyword evidence="4" id="KW-1185">Reference proteome</keyword>
<dbReference type="EnsemblMetazoa" id="BGLB031816-RB">
    <property type="protein sequence ID" value="BGLB031816-PB"/>
    <property type="gene ID" value="BGLB031816"/>
</dbReference>
<dbReference type="KEGG" id="bgt:106051614"/>
<feature type="region of interest" description="Disordered" evidence="1">
    <location>
        <begin position="249"/>
        <end position="276"/>
    </location>
</feature>
<dbReference type="VEuPathDB" id="VectorBase:BGLAX_045197"/>
<dbReference type="EnsemblMetazoa" id="BGLB031816-RA">
    <property type="protein sequence ID" value="BGLB031816-PA"/>
    <property type="gene ID" value="BGLB031816"/>
</dbReference>
<feature type="region of interest" description="Disordered" evidence="1">
    <location>
        <begin position="149"/>
        <end position="182"/>
    </location>
</feature>
<evidence type="ECO:0000313" key="5">
    <source>
        <dbReference type="RefSeq" id="XP_013062272.1"/>
    </source>
</evidence>
<dbReference type="GeneID" id="106051614"/>
<evidence type="ECO:0000313" key="2">
    <source>
        <dbReference type="EnsemblMetazoa" id="BGLB031816-PB"/>
    </source>
</evidence>
<protein>
    <submittedName>
        <fullName evidence="5">G protein pathway suppressor 2-like</fullName>
    </submittedName>
</protein>
<dbReference type="Proteomes" id="UP000076420">
    <property type="component" value="Unassembled WGS sequence"/>
</dbReference>
<gene>
    <name evidence="2" type="primary">106051614</name>
    <name evidence="5" type="synonym">LOC106051614</name>
</gene>
<dbReference type="GO" id="GO:0003712">
    <property type="term" value="F:transcription coregulator activity"/>
    <property type="evidence" value="ECO:0007669"/>
    <property type="project" value="TreeGrafter"/>
</dbReference>
<feature type="compositionally biased region" description="Basic and acidic residues" evidence="1">
    <location>
        <begin position="24"/>
        <end position="54"/>
    </location>
</feature>
<dbReference type="Pfam" id="PF15991">
    <property type="entry name" value="G_path_suppress"/>
    <property type="match status" value="1"/>
</dbReference>
<feature type="region of interest" description="Disordered" evidence="1">
    <location>
        <begin position="24"/>
        <end position="62"/>
    </location>
</feature>
<feature type="compositionally biased region" description="Basic and acidic residues" evidence="1">
    <location>
        <begin position="171"/>
        <end position="182"/>
    </location>
</feature>
<dbReference type="Proteomes" id="UP001165740">
    <property type="component" value="Chromosome 10"/>
</dbReference>
<dbReference type="AlphaFoldDB" id="A0A2C9LJT6"/>
<dbReference type="InterPro" id="IPR026094">
    <property type="entry name" value="GPS2"/>
</dbReference>
<feature type="compositionally biased region" description="Polar residues" evidence="1">
    <location>
        <begin position="109"/>
        <end position="119"/>
    </location>
</feature>
<feature type="region of interest" description="Disordered" evidence="1">
    <location>
        <begin position="414"/>
        <end position="433"/>
    </location>
</feature>
<dbReference type="OrthoDB" id="10038194at2759"/>
<dbReference type="RefSeq" id="XP_013062272.1">
    <property type="nucleotide sequence ID" value="XM_013206818.2"/>
</dbReference>
<sequence>MPALLERPKMTRAMYEALKRHIMREREKKKQEQEQDAMMERLKKERELKKKKEEEDSLTLEETNEQILQLEKKLEILKGQKHDLFSQLKKVLHQEDETRRRAQQKEQSEMTLSQPSYQHASLAPAPQPVMMHGRPALYKPTAPTPILTGIKRPRSPSPPAVSASFSGYNHSEPKYPHTTDPKYTHGDTKYVTHPENKFSHADAKYLAPYTAPKAAPTHLYATNHTPAAEYKNSAYQQAGTSHLFPTNQSFQQQQGAGGSYPSTQPSSNKYPGPNASAFSSYQNQFSQKTIAEQFTGYPIQRMQQPAYHTIIQQQQSLDHGSQKQPAFEDKYKLSQSTIRGMVPPQQQALTQAIQLQQQQQQQQQQQAKEGAVNMKIFATQQSSASFVSGYPARSQAAPPPVNYPTSTNASTYATQAAAQGRPSYGGQPHSRFF</sequence>
<feature type="compositionally biased region" description="Basic and acidic residues" evidence="1">
    <location>
        <begin position="94"/>
        <end position="108"/>
    </location>
</feature>
<accession>A0A2C9LJT6</accession>